<dbReference type="PROSITE" id="PS50092">
    <property type="entry name" value="TSP1"/>
    <property type="match status" value="3"/>
</dbReference>
<dbReference type="PANTHER" id="PTHR46534:SF2">
    <property type="entry name" value="VWFD DOMAIN-CONTAINING PROTEIN"/>
    <property type="match status" value="1"/>
</dbReference>
<keyword evidence="2" id="KW-0472">Membrane</keyword>
<organism evidence="4 5">
    <name type="scientific">Mizuhopecten yessoensis</name>
    <name type="common">Japanese scallop</name>
    <name type="synonym">Patinopecten yessoensis</name>
    <dbReference type="NCBI Taxonomy" id="6573"/>
    <lineage>
        <taxon>Eukaryota</taxon>
        <taxon>Metazoa</taxon>
        <taxon>Spiralia</taxon>
        <taxon>Lophotrochozoa</taxon>
        <taxon>Mollusca</taxon>
        <taxon>Bivalvia</taxon>
        <taxon>Autobranchia</taxon>
        <taxon>Pteriomorphia</taxon>
        <taxon>Pectinida</taxon>
        <taxon>Pectinoidea</taxon>
        <taxon>Pectinidae</taxon>
        <taxon>Mizuhopecten</taxon>
    </lineage>
</organism>
<dbReference type="Proteomes" id="UP000242188">
    <property type="component" value="Unassembled WGS sequence"/>
</dbReference>
<feature type="transmembrane region" description="Helical" evidence="2">
    <location>
        <begin position="753"/>
        <end position="774"/>
    </location>
</feature>
<keyword evidence="2" id="KW-0812">Transmembrane</keyword>
<evidence type="ECO:0000313" key="5">
    <source>
        <dbReference type="Proteomes" id="UP000242188"/>
    </source>
</evidence>
<dbReference type="Gene3D" id="2.20.100.10">
    <property type="entry name" value="Thrombospondin type-1 (TSP1) repeat"/>
    <property type="match status" value="3"/>
</dbReference>
<dbReference type="Pfam" id="PF00090">
    <property type="entry name" value="TSP_1"/>
    <property type="match status" value="2"/>
</dbReference>
<reference evidence="4 5" key="1">
    <citation type="journal article" date="2017" name="Nat. Ecol. Evol.">
        <title>Scallop genome provides insights into evolution of bilaterian karyotype and development.</title>
        <authorList>
            <person name="Wang S."/>
            <person name="Zhang J."/>
            <person name="Jiao W."/>
            <person name="Li J."/>
            <person name="Xun X."/>
            <person name="Sun Y."/>
            <person name="Guo X."/>
            <person name="Huan P."/>
            <person name="Dong B."/>
            <person name="Zhang L."/>
            <person name="Hu X."/>
            <person name="Sun X."/>
            <person name="Wang J."/>
            <person name="Zhao C."/>
            <person name="Wang Y."/>
            <person name="Wang D."/>
            <person name="Huang X."/>
            <person name="Wang R."/>
            <person name="Lv J."/>
            <person name="Li Y."/>
            <person name="Zhang Z."/>
            <person name="Liu B."/>
            <person name="Lu W."/>
            <person name="Hui Y."/>
            <person name="Liang J."/>
            <person name="Zhou Z."/>
            <person name="Hou R."/>
            <person name="Li X."/>
            <person name="Liu Y."/>
            <person name="Li H."/>
            <person name="Ning X."/>
            <person name="Lin Y."/>
            <person name="Zhao L."/>
            <person name="Xing Q."/>
            <person name="Dou J."/>
            <person name="Li Y."/>
            <person name="Mao J."/>
            <person name="Guo H."/>
            <person name="Dou H."/>
            <person name="Li T."/>
            <person name="Mu C."/>
            <person name="Jiang W."/>
            <person name="Fu Q."/>
            <person name="Fu X."/>
            <person name="Miao Y."/>
            <person name="Liu J."/>
            <person name="Yu Q."/>
            <person name="Li R."/>
            <person name="Liao H."/>
            <person name="Li X."/>
            <person name="Kong Y."/>
            <person name="Jiang Z."/>
            <person name="Chourrout D."/>
            <person name="Li R."/>
            <person name="Bao Z."/>
        </authorList>
    </citation>
    <scope>NUCLEOTIDE SEQUENCE [LARGE SCALE GENOMIC DNA]</scope>
    <source>
        <strain evidence="4 5">PY_sf001</strain>
    </source>
</reference>
<protein>
    <submittedName>
        <fullName evidence="4">Hemicentin-1</fullName>
    </submittedName>
</protein>
<dbReference type="InterPro" id="IPR036383">
    <property type="entry name" value="TSP1_rpt_sf"/>
</dbReference>
<accession>A0A210Q7F4</accession>
<evidence type="ECO:0000259" key="3">
    <source>
        <dbReference type="Pfam" id="PF17517"/>
    </source>
</evidence>
<dbReference type="InterPro" id="IPR035234">
    <property type="entry name" value="IgGFc-bd_N"/>
</dbReference>
<feature type="domain" description="IgGFc-binding protein N-terminal" evidence="3">
    <location>
        <begin position="116"/>
        <end position="425"/>
    </location>
</feature>
<evidence type="ECO:0000313" key="4">
    <source>
        <dbReference type="EMBL" id="OWF44651.1"/>
    </source>
</evidence>
<keyword evidence="2" id="KW-1133">Transmembrane helix</keyword>
<sequence length="793" mass="87166">MDACSNVSVRGGVTNRGRKFFLAYSDNYYTGKYNQELELFIMNAVGDPVTVNVNAPLFRGYDLSETRTIAKEDYVKLTFNISIRLENSEVAPKGILVESTDEIVVIAVNREPYTNDAFLALPEPALGTRYYAVSYFPTNQPSQFVVIGTKDNTEVKITLSTNPDADVVQFDNNTYGPGDTIRILIDQFDSVQIQSHGDLTGSLVRTDKPVGFLSGNKRTEIGNNTRSSDHLVEYLSSVDKWGTKFAAVPIPGRKVGDFFKVVSSSANTVLKVECSDVFGNRTNFEKTFQKPGDFVLLHFSSEKYCSFVSNNAIMVVQFVHSQSVDDGNDIHDPAMILITPVAQYESEYRFNTPRFTWGTYENFFMFVIKSDQRSGIRVDNNALPDSTVFVDIPGTDLVGGYVIVSDGYHAIYHISPIVVFGGYLYGTANWETYGIPAGTRMATVNGPCSRSTSVLGDVVDNDCDGLIDEELENSLDDDGDGEIDEDCAVPTYPIDGNWSPWSDWGGCSVTCTSDINPSGQQQRHRRCSAKYDGKNCLESDVDVEKKTCTPDRCPPVNGSWTDWGAWSYCVGCVPSTSPTSGKQTRHRTCTNPRPTFGGLDCPSDDLPVESTSCPCPINGNWSKWEPWGRCSMTCNPYTGSDLIITGTHTRSRSCSNPTPQHGGSQCDGNGTDIGSCLEDTSCPEISSTAPSSQCACSATTQSQVTSSPSPPTPDELARILQDLNVQLRRNKKDTAKYKRSLNSAPDSRGSSQIMGFIMIGIIAIGLVAFMLMDLEKVYRLLRERDRPLPYVVD</sequence>
<dbReference type="SMART" id="SM00209">
    <property type="entry name" value="TSP1"/>
    <property type="match status" value="3"/>
</dbReference>
<dbReference type="Pfam" id="PF17517">
    <property type="entry name" value="IgGFc_binding"/>
    <property type="match status" value="1"/>
</dbReference>
<keyword evidence="5" id="KW-1185">Reference proteome</keyword>
<evidence type="ECO:0000256" key="1">
    <source>
        <dbReference type="ARBA" id="ARBA00023157"/>
    </source>
</evidence>
<comment type="caution">
    <text evidence="4">The sequence shown here is derived from an EMBL/GenBank/DDBJ whole genome shotgun (WGS) entry which is preliminary data.</text>
</comment>
<name>A0A210Q7F4_MIZYE</name>
<keyword evidence="1" id="KW-1015">Disulfide bond</keyword>
<dbReference type="InterPro" id="IPR000884">
    <property type="entry name" value="TSP1_rpt"/>
</dbReference>
<dbReference type="SUPFAM" id="SSF82895">
    <property type="entry name" value="TSP-1 type 1 repeat"/>
    <property type="match status" value="3"/>
</dbReference>
<dbReference type="OrthoDB" id="446173at2759"/>
<dbReference type="PRINTS" id="PR01705">
    <property type="entry name" value="TSP1REPEAT"/>
</dbReference>
<evidence type="ECO:0000256" key="2">
    <source>
        <dbReference type="SAM" id="Phobius"/>
    </source>
</evidence>
<proteinExistence type="predicted"/>
<gene>
    <name evidence="4" type="ORF">KP79_PYT26355</name>
</gene>
<dbReference type="PANTHER" id="PTHR46534">
    <property type="entry name" value="IGGFC_BINDING DOMAIN-CONTAINING PROTEIN"/>
    <property type="match status" value="1"/>
</dbReference>
<dbReference type="EMBL" id="NEDP02004706">
    <property type="protein sequence ID" value="OWF44651.1"/>
    <property type="molecule type" value="Genomic_DNA"/>
</dbReference>
<dbReference type="AlphaFoldDB" id="A0A210Q7F4"/>
<dbReference type="FunFam" id="2.20.100.10:FF:000001">
    <property type="entry name" value="semaphorin-5A isoform X1"/>
    <property type="match status" value="1"/>
</dbReference>